<evidence type="ECO:0000256" key="7">
    <source>
        <dbReference type="SAM" id="Phobius"/>
    </source>
</evidence>
<keyword evidence="6" id="KW-0325">Glycoprotein</keyword>
<feature type="transmembrane region" description="Helical" evidence="7">
    <location>
        <begin position="488"/>
        <end position="514"/>
    </location>
</feature>
<keyword evidence="5 7" id="KW-0472">Membrane</keyword>
<feature type="transmembrane region" description="Helical" evidence="7">
    <location>
        <begin position="170"/>
        <end position="192"/>
    </location>
</feature>
<comment type="caution">
    <text evidence="8">The sequence shown here is derived from an EMBL/GenBank/DDBJ whole genome shotgun (WGS) entry which is preliminary data.</text>
</comment>
<evidence type="ECO:0000256" key="1">
    <source>
        <dbReference type="ARBA" id="ARBA00004141"/>
    </source>
</evidence>
<feature type="transmembrane region" description="Helical" evidence="7">
    <location>
        <begin position="260"/>
        <end position="279"/>
    </location>
</feature>
<dbReference type="PANTHER" id="PTHR13624">
    <property type="entry name" value="RE42071P"/>
    <property type="match status" value="1"/>
</dbReference>
<dbReference type="Proteomes" id="UP001627154">
    <property type="component" value="Unassembled WGS sequence"/>
</dbReference>
<dbReference type="EMBL" id="JBJJXI010000136">
    <property type="protein sequence ID" value="KAL3388140.1"/>
    <property type="molecule type" value="Genomic_DNA"/>
</dbReference>
<proteinExistence type="inferred from homology"/>
<evidence type="ECO:0000313" key="9">
    <source>
        <dbReference type="Proteomes" id="UP001627154"/>
    </source>
</evidence>
<gene>
    <name evidence="8" type="ORF">TKK_017177</name>
</gene>
<feature type="transmembrane region" description="Helical" evidence="7">
    <location>
        <begin position="204"/>
        <end position="222"/>
    </location>
</feature>
<feature type="transmembrane region" description="Helical" evidence="7">
    <location>
        <begin position="402"/>
        <end position="427"/>
    </location>
</feature>
<name>A0ABD2W6E2_9HYME</name>
<comment type="subcellular location">
    <subcellularLocation>
        <location evidence="1">Membrane</location>
        <topology evidence="1">Multi-pass membrane protein</topology>
    </subcellularLocation>
</comment>
<reference evidence="8 9" key="1">
    <citation type="journal article" date="2024" name="bioRxiv">
        <title>A reference genome for Trichogramma kaykai: A tiny desert-dwelling parasitoid wasp with competing sex-ratio distorters.</title>
        <authorList>
            <person name="Culotta J."/>
            <person name="Lindsey A.R."/>
        </authorList>
    </citation>
    <scope>NUCLEOTIDE SEQUENCE [LARGE SCALE GENOMIC DNA]</scope>
    <source>
        <strain evidence="8 9">KSX58</strain>
    </source>
</reference>
<dbReference type="PANTHER" id="PTHR13624:SF6">
    <property type="entry name" value="EMEI"/>
    <property type="match status" value="1"/>
</dbReference>
<evidence type="ECO:0008006" key="10">
    <source>
        <dbReference type="Google" id="ProtNLM"/>
    </source>
</evidence>
<dbReference type="GO" id="GO:0016020">
    <property type="term" value="C:membrane"/>
    <property type="evidence" value="ECO:0007669"/>
    <property type="project" value="UniProtKB-SubCell"/>
</dbReference>
<evidence type="ECO:0000256" key="3">
    <source>
        <dbReference type="ARBA" id="ARBA00022692"/>
    </source>
</evidence>
<dbReference type="AlphaFoldDB" id="A0ABD2W6E2"/>
<evidence type="ECO:0000256" key="4">
    <source>
        <dbReference type="ARBA" id="ARBA00022989"/>
    </source>
</evidence>
<comment type="similarity">
    <text evidence="2">Belongs to the TMEM161 family.</text>
</comment>
<sequence length="521" mass="59443">MLALQKLGKQSMKIAANQQVRNFIVSKPQVRISFAALLGSQLVITLIMVSVIQKLGSHFSLGKWILCSTGLKRFLYPTDQELRALVGYPKDKHKKNKNHANGHSSETFQIPRNLDVTLETVPVTASDIVYLKFYTDFQWMFDFAIYGVLVYTMTEVYNKFYPIKDEINLSMVWCCLVLVFAFKVLILLWVQYFKGEESIGERSTCIVTGFVYLLISMMILIVDENTLELGLDNAYSSFNHTASIFLSKQNFSSSGPASKLIVKFSFAVFCGFVGSLFTFPGLRVSRMHWDTLKYYKDNKFILLLTNISYVSPLILTCLWIKPISRDYLTERIFSGMTEPIMTPTTFESMRLIVIIIAILLKIVLMPIYLQSYLNLANQRLEMQKKEAGKISNKEFQKKIAAVFYYLCVVALQYITPLIILLYCTLMYKTLGGYSWEGIYKSVDFEECPAPEPLEDIKSTIVNGEIEADVAQDIAAALFSVKQIFTAEIFRGIFGLATWWTLFTLFATTALGMVYQSYFTNV</sequence>
<evidence type="ECO:0000256" key="2">
    <source>
        <dbReference type="ARBA" id="ARBA00009706"/>
    </source>
</evidence>
<keyword evidence="9" id="KW-1185">Reference proteome</keyword>
<evidence type="ECO:0000313" key="8">
    <source>
        <dbReference type="EMBL" id="KAL3388140.1"/>
    </source>
</evidence>
<organism evidence="8 9">
    <name type="scientific">Trichogramma kaykai</name>
    <dbReference type="NCBI Taxonomy" id="54128"/>
    <lineage>
        <taxon>Eukaryota</taxon>
        <taxon>Metazoa</taxon>
        <taxon>Ecdysozoa</taxon>
        <taxon>Arthropoda</taxon>
        <taxon>Hexapoda</taxon>
        <taxon>Insecta</taxon>
        <taxon>Pterygota</taxon>
        <taxon>Neoptera</taxon>
        <taxon>Endopterygota</taxon>
        <taxon>Hymenoptera</taxon>
        <taxon>Apocrita</taxon>
        <taxon>Proctotrupomorpha</taxon>
        <taxon>Chalcidoidea</taxon>
        <taxon>Trichogrammatidae</taxon>
        <taxon>Trichogramma</taxon>
    </lineage>
</organism>
<keyword evidence="3 7" id="KW-0812">Transmembrane</keyword>
<evidence type="ECO:0000256" key="5">
    <source>
        <dbReference type="ARBA" id="ARBA00023136"/>
    </source>
</evidence>
<feature type="transmembrane region" description="Helical" evidence="7">
    <location>
        <begin position="351"/>
        <end position="375"/>
    </location>
</feature>
<protein>
    <recommendedName>
        <fullName evidence="10">Transmembrane protein 161B</fullName>
    </recommendedName>
</protein>
<dbReference type="Pfam" id="PF10268">
    <property type="entry name" value="Tmemb_161AB"/>
    <property type="match status" value="1"/>
</dbReference>
<feature type="transmembrane region" description="Helical" evidence="7">
    <location>
        <begin position="300"/>
        <end position="321"/>
    </location>
</feature>
<evidence type="ECO:0000256" key="6">
    <source>
        <dbReference type="ARBA" id="ARBA00023180"/>
    </source>
</evidence>
<dbReference type="InterPro" id="IPR019395">
    <property type="entry name" value="Transmembrane_161A/B"/>
</dbReference>
<accession>A0ABD2W6E2</accession>
<feature type="transmembrane region" description="Helical" evidence="7">
    <location>
        <begin position="139"/>
        <end position="158"/>
    </location>
</feature>
<keyword evidence="4 7" id="KW-1133">Transmembrane helix</keyword>
<feature type="transmembrane region" description="Helical" evidence="7">
    <location>
        <begin position="32"/>
        <end position="52"/>
    </location>
</feature>